<protein>
    <recommendedName>
        <fullName evidence="3">Thioesterase domain-containing protein</fullName>
    </recommendedName>
</protein>
<gene>
    <name evidence="4" type="ORF">K7432_005297</name>
</gene>
<dbReference type="PANTHER" id="PTHR21660:SF1">
    <property type="entry name" value="ACYL-COENZYME A THIOESTERASE 13"/>
    <property type="match status" value="1"/>
</dbReference>
<evidence type="ECO:0000313" key="4">
    <source>
        <dbReference type="EMBL" id="KAK9718725.1"/>
    </source>
</evidence>
<accession>A0ABR2W4B6</accession>
<feature type="domain" description="Thioesterase" evidence="3">
    <location>
        <begin position="58"/>
        <end position="128"/>
    </location>
</feature>
<proteinExistence type="inferred from homology"/>
<dbReference type="Proteomes" id="UP001479436">
    <property type="component" value="Unassembled WGS sequence"/>
</dbReference>
<comment type="similarity">
    <text evidence="1">Belongs to the thioesterase PaaI family.</text>
</comment>
<keyword evidence="5" id="KW-1185">Reference proteome</keyword>
<comment type="caution">
    <text evidence="4">The sequence shown here is derived from an EMBL/GenBank/DDBJ whole genome shotgun (WGS) entry which is preliminary data.</text>
</comment>
<dbReference type="Pfam" id="PF03061">
    <property type="entry name" value="4HBT"/>
    <property type="match status" value="1"/>
</dbReference>
<sequence>MTSSATVLPFVRNVWKNFLDAKGLDSFLLSNLKVVTADKGKVILDFPVRKEHLNRLESLHGGVMGTLVDIGGSLSIASMGMKATGVTTDLNVTCLSPAKLGDVLSVEATCVKLGKTLAFTEIDLKLKDKIIAQGRHTKYVASAHKSNEIDGTF</sequence>
<dbReference type="InterPro" id="IPR039298">
    <property type="entry name" value="ACOT13"/>
</dbReference>
<evidence type="ECO:0000256" key="2">
    <source>
        <dbReference type="ARBA" id="ARBA00022801"/>
    </source>
</evidence>
<reference evidence="4 5" key="1">
    <citation type="submission" date="2023-04" db="EMBL/GenBank/DDBJ databases">
        <title>Genome of Basidiobolus ranarum AG-B5.</title>
        <authorList>
            <person name="Stajich J.E."/>
            <person name="Carter-House D."/>
            <person name="Gryganskyi A."/>
        </authorList>
    </citation>
    <scope>NUCLEOTIDE SEQUENCE [LARGE SCALE GENOMIC DNA]</scope>
    <source>
        <strain evidence="4 5">AG-B5</strain>
    </source>
</reference>
<evidence type="ECO:0000259" key="3">
    <source>
        <dbReference type="Pfam" id="PF03061"/>
    </source>
</evidence>
<dbReference type="InterPro" id="IPR006683">
    <property type="entry name" value="Thioestr_dom"/>
</dbReference>
<keyword evidence="2" id="KW-0378">Hydrolase</keyword>
<evidence type="ECO:0000313" key="5">
    <source>
        <dbReference type="Proteomes" id="UP001479436"/>
    </source>
</evidence>
<dbReference type="CDD" id="cd03443">
    <property type="entry name" value="PaaI_thioesterase"/>
    <property type="match status" value="1"/>
</dbReference>
<dbReference type="EMBL" id="JASJQH010007080">
    <property type="protein sequence ID" value="KAK9718725.1"/>
    <property type="molecule type" value="Genomic_DNA"/>
</dbReference>
<dbReference type="NCBIfam" id="TIGR00369">
    <property type="entry name" value="unchar_dom_1"/>
    <property type="match status" value="1"/>
</dbReference>
<evidence type="ECO:0000256" key="1">
    <source>
        <dbReference type="ARBA" id="ARBA00008324"/>
    </source>
</evidence>
<dbReference type="InterPro" id="IPR029069">
    <property type="entry name" value="HotDog_dom_sf"/>
</dbReference>
<name>A0ABR2W4B6_9FUNG</name>
<dbReference type="SUPFAM" id="SSF54637">
    <property type="entry name" value="Thioesterase/thiol ester dehydrase-isomerase"/>
    <property type="match status" value="1"/>
</dbReference>
<dbReference type="Gene3D" id="3.10.129.10">
    <property type="entry name" value="Hotdog Thioesterase"/>
    <property type="match status" value="1"/>
</dbReference>
<dbReference type="PANTHER" id="PTHR21660">
    <property type="entry name" value="THIOESTERASE SUPERFAMILY MEMBER-RELATED"/>
    <property type="match status" value="1"/>
</dbReference>
<dbReference type="InterPro" id="IPR003736">
    <property type="entry name" value="PAAI_dom"/>
</dbReference>
<organism evidence="4 5">
    <name type="scientific">Basidiobolus ranarum</name>
    <dbReference type="NCBI Taxonomy" id="34480"/>
    <lineage>
        <taxon>Eukaryota</taxon>
        <taxon>Fungi</taxon>
        <taxon>Fungi incertae sedis</taxon>
        <taxon>Zoopagomycota</taxon>
        <taxon>Entomophthoromycotina</taxon>
        <taxon>Basidiobolomycetes</taxon>
        <taxon>Basidiobolales</taxon>
        <taxon>Basidiobolaceae</taxon>
        <taxon>Basidiobolus</taxon>
    </lineage>
</organism>